<dbReference type="AlphaFoldDB" id="A0A9W9NEH6"/>
<dbReference type="OrthoDB" id="5407957at2759"/>
<evidence type="ECO:0000313" key="4">
    <source>
        <dbReference type="EMBL" id="KAJ5218395.1"/>
    </source>
</evidence>
<feature type="region of interest" description="Disordered" evidence="1">
    <location>
        <begin position="180"/>
        <end position="202"/>
    </location>
</feature>
<dbReference type="Pfam" id="PF19343">
    <property type="entry name" value="HAM1_N"/>
    <property type="match status" value="2"/>
</dbReference>
<evidence type="ECO:0000259" key="2">
    <source>
        <dbReference type="Pfam" id="PF14613"/>
    </source>
</evidence>
<feature type="region of interest" description="Disordered" evidence="1">
    <location>
        <begin position="1"/>
        <end position="20"/>
    </location>
</feature>
<dbReference type="Proteomes" id="UP001150904">
    <property type="component" value="Unassembled WGS sequence"/>
</dbReference>
<dbReference type="SUPFAM" id="SSF55394">
    <property type="entry name" value="Bactericidal permeability-increasing protein, BPI"/>
    <property type="match status" value="1"/>
</dbReference>
<dbReference type="InterPro" id="IPR027842">
    <property type="entry name" value="HAM1-like_C"/>
</dbReference>
<accession>A0A9W9NEH6</accession>
<proteinExistence type="predicted"/>
<dbReference type="PANTHER" id="PTHR31138">
    <property type="entry name" value="CHROMOSOME 19, WHOLE GENOME SHOTGUN SEQUENCE"/>
    <property type="match status" value="1"/>
</dbReference>
<dbReference type="GO" id="GO:0008289">
    <property type="term" value="F:lipid binding"/>
    <property type="evidence" value="ECO:0007669"/>
    <property type="project" value="InterPro"/>
</dbReference>
<name>A0A9W9NEH6_9EURO</name>
<dbReference type="Pfam" id="PF14613">
    <property type="entry name" value="HAM1_C"/>
    <property type="match status" value="1"/>
</dbReference>
<evidence type="ECO:0008006" key="6">
    <source>
        <dbReference type="Google" id="ProtNLM"/>
    </source>
</evidence>
<feature type="domain" description="HAM1-like N-terminal" evidence="3">
    <location>
        <begin position="186"/>
        <end position="566"/>
    </location>
</feature>
<dbReference type="PANTHER" id="PTHR31138:SF4">
    <property type="entry name" value="DUF5923 DOMAIN-CONTAINING PROTEIN"/>
    <property type="match status" value="1"/>
</dbReference>
<comment type="caution">
    <text evidence="4">The sequence shown here is derived from an EMBL/GenBank/DDBJ whole genome shotgun (WGS) entry which is preliminary data.</text>
</comment>
<protein>
    <recommendedName>
        <fullName evidence="6">Bactericidal permeability-increasing protein</fullName>
    </recommendedName>
</protein>
<dbReference type="InterPro" id="IPR017943">
    <property type="entry name" value="Bactericidal_perm-incr_a/b_dom"/>
</dbReference>
<evidence type="ECO:0000259" key="3">
    <source>
        <dbReference type="Pfam" id="PF19343"/>
    </source>
</evidence>
<evidence type="ECO:0000313" key="5">
    <source>
        <dbReference type="Proteomes" id="UP001150904"/>
    </source>
</evidence>
<gene>
    <name evidence="4" type="ORF">N7498_000494</name>
</gene>
<feature type="domain" description="HAM1-like N-terminal" evidence="3">
    <location>
        <begin position="14"/>
        <end position="182"/>
    </location>
</feature>
<reference evidence="4" key="2">
    <citation type="journal article" date="2023" name="IMA Fungus">
        <title>Comparative genomic study of the Penicillium genus elucidates a diverse pangenome and 15 lateral gene transfer events.</title>
        <authorList>
            <person name="Petersen C."/>
            <person name="Sorensen T."/>
            <person name="Nielsen M.R."/>
            <person name="Sondergaard T.E."/>
            <person name="Sorensen J.L."/>
            <person name="Fitzpatrick D.A."/>
            <person name="Frisvad J.C."/>
            <person name="Nielsen K.L."/>
        </authorList>
    </citation>
    <scope>NUCLEOTIDE SEQUENCE</scope>
    <source>
        <strain evidence="4">IBT 15544</strain>
    </source>
</reference>
<dbReference type="RefSeq" id="XP_058312968.1">
    <property type="nucleotide sequence ID" value="XM_058447557.1"/>
</dbReference>
<organism evidence="4 5">
    <name type="scientific">Penicillium cinerascens</name>
    <dbReference type="NCBI Taxonomy" id="70096"/>
    <lineage>
        <taxon>Eukaryota</taxon>
        <taxon>Fungi</taxon>
        <taxon>Dikarya</taxon>
        <taxon>Ascomycota</taxon>
        <taxon>Pezizomycotina</taxon>
        <taxon>Eurotiomycetes</taxon>
        <taxon>Eurotiomycetidae</taxon>
        <taxon>Eurotiales</taxon>
        <taxon>Aspergillaceae</taxon>
        <taxon>Penicillium</taxon>
    </lineage>
</organism>
<keyword evidence="5" id="KW-1185">Reference proteome</keyword>
<dbReference type="EMBL" id="JAPQKR010000004">
    <property type="protein sequence ID" value="KAJ5218395.1"/>
    <property type="molecule type" value="Genomic_DNA"/>
</dbReference>
<dbReference type="GeneID" id="83174857"/>
<dbReference type="InterPro" id="IPR045967">
    <property type="entry name" value="HAM1-like_N"/>
</dbReference>
<reference evidence="4" key="1">
    <citation type="submission" date="2022-12" db="EMBL/GenBank/DDBJ databases">
        <authorList>
            <person name="Petersen C."/>
        </authorList>
    </citation>
    <scope>NUCLEOTIDE SEQUENCE</scope>
    <source>
        <strain evidence="4">IBT 15544</strain>
    </source>
</reference>
<feature type="domain" description="HAM1-like C-terminal" evidence="2">
    <location>
        <begin position="584"/>
        <end position="729"/>
    </location>
</feature>
<sequence>MPDETEPLLPRYEDDTSRQRRLHQKLHSYQMLRAISEGYMPSTEQTIANLRTLLASDVLNLRNQEIGTHGRQLVRDARLWLQTFIELLHSKNNDDQLQEFLWHLARSRVSIDGSRVSQQAAHVKRRADTKAAYDSFRNVGSLLLTNADFRLFVDDIATVGRQIFADTAESLSERSKIVAEQVKPSQNEEQALQGAGADEGREVSREEIKEDAAHVAEIAREGIAHTGQEAVKSAKEHFSGQERDTLLFRLKKTVQQLRERTDYSDSVSTLAQMVQRYAMFYVNAAEDTASTAQEGIEVNADLKPAVDQFWGLLRMFGSPDEWDQLQQKFHDVLRHANKDPEFEQLMGEVGTSLQDMLTDPAFFDSAPQKLDELQQQSEKMSSETGLRQDIVEFLAQAKRTLRAVPEDPAASKLVNATTKLYNDAWNAYNDKNTDLPADLVNVFLPVALRMIQYVPIPRLEVAAPEMDLLLENLILEPGHTVNYSSFLPYRMHLTTRNDIDIVKKHSKRTQTDIKTLFSVALHGLNISAVDFGYWLKTHTLLWHMKDEGIASFYLDRRGIDINLEIEVGRGSLEQIFTLRNVRIRIHKLDYKVSKSKWKFLLWLAKPFLKHLVRRVLEKKIAEEIVAVAHALNRELVFARERLRATRIANPQDLATFARAVLARLKPADTDMEARIALELPKSGVFKGIYAPGSIVKTWHDEATRAQEAIEDGDETHGLGHTWRNDIFDVAGSR</sequence>
<evidence type="ECO:0000256" key="1">
    <source>
        <dbReference type="SAM" id="MobiDB-lite"/>
    </source>
</evidence>
<dbReference type="Gene3D" id="3.15.10.10">
    <property type="entry name" value="Bactericidal permeability-increasing protein, domain 1"/>
    <property type="match status" value="1"/>
</dbReference>